<dbReference type="Gene3D" id="2.40.370.10">
    <property type="entry name" value="AttH-like domain"/>
    <property type="match status" value="1"/>
</dbReference>
<feature type="chain" id="PRO_5005249282" evidence="1">
    <location>
        <begin position="28"/>
        <end position="380"/>
    </location>
</feature>
<reference evidence="2 3" key="1">
    <citation type="journal article" date="2015" name="Genome Announc.">
        <title>Draft Genome Sequence of Burkholderia sp. Strain PML1(12), an Ectomycorrhizosphere-Inhabiting Bacterium with Effective Mineral-Weathering Ability.</title>
        <authorList>
            <person name="Uroz S."/>
            <person name="Oger P."/>
        </authorList>
    </citation>
    <scope>NUCLEOTIDE SEQUENCE [LARGE SCALE GENOMIC DNA]</scope>
    <source>
        <strain evidence="3">PML1(12)</strain>
    </source>
</reference>
<accession>A0A0J1CYV0</accession>
<dbReference type="SUPFAM" id="SSF159245">
    <property type="entry name" value="AttH-like"/>
    <property type="match status" value="1"/>
</dbReference>
<dbReference type="EMBL" id="AEJF01000086">
    <property type="protein sequence ID" value="KLU25722.1"/>
    <property type="molecule type" value="Genomic_DNA"/>
</dbReference>
<keyword evidence="1" id="KW-0732">Signal</keyword>
<keyword evidence="3" id="KW-1185">Reference proteome</keyword>
<feature type="signal peptide" evidence="1">
    <location>
        <begin position="1"/>
        <end position="27"/>
    </location>
</feature>
<evidence type="ECO:0000256" key="1">
    <source>
        <dbReference type="SAM" id="SignalP"/>
    </source>
</evidence>
<dbReference type="AlphaFoldDB" id="A0A0J1CYV0"/>
<dbReference type="RefSeq" id="WP_047847137.1">
    <property type="nucleotide sequence ID" value="NZ_AEJF01000086.1"/>
</dbReference>
<proteinExistence type="predicted"/>
<gene>
    <name evidence="2" type="ORF">EOS_13395</name>
</gene>
<dbReference type="OrthoDB" id="5491608at2"/>
<evidence type="ECO:0000313" key="2">
    <source>
        <dbReference type="EMBL" id="KLU25722.1"/>
    </source>
</evidence>
<comment type="caution">
    <text evidence="2">The sequence shown here is derived from an EMBL/GenBank/DDBJ whole genome shotgun (WGS) entry which is preliminary data.</text>
</comment>
<dbReference type="Proteomes" id="UP000035963">
    <property type="component" value="Unassembled WGS sequence"/>
</dbReference>
<name>A0A0J1CYV0_9BURK</name>
<organism evidence="2 3">
    <name type="scientific">Caballeronia mineralivorans PML1(12)</name>
    <dbReference type="NCBI Taxonomy" id="908627"/>
    <lineage>
        <taxon>Bacteria</taxon>
        <taxon>Pseudomonadati</taxon>
        <taxon>Pseudomonadota</taxon>
        <taxon>Betaproteobacteria</taxon>
        <taxon>Burkholderiales</taxon>
        <taxon>Burkholderiaceae</taxon>
        <taxon>Caballeronia</taxon>
    </lineage>
</organism>
<evidence type="ECO:0000313" key="3">
    <source>
        <dbReference type="Proteomes" id="UP000035963"/>
    </source>
</evidence>
<dbReference type="PATRIC" id="fig|908627.4.peg.2986"/>
<protein>
    <submittedName>
        <fullName evidence="2">Uncharacterized protein</fullName>
    </submittedName>
</protein>
<dbReference type="InterPro" id="IPR023374">
    <property type="entry name" value="AttH-like_dom_sf"/>
</dbReference>
<sequence length="380" mass="41483">MFSSITPLFSNVRLAICFVVISLAACATTPTSLSADQRLHLRASANDFAELGIGTTIEKREDGRRTPQSSKYFEWWYFDGLLDDGTVVVVWFGDNWLYGSHQRTVSIEVTPPGSPTRKIMKNFDEPGAFARDHAAIRIGPDTFEGNLDTYTIHVDAATTGGMGCDLTLHRRVPSYRPGTGYIAAGDKFFAWLVAVPEGEVSGTLTLDNTVKKVTGSGYHDHNWGNVSPTDIFDNWWWGRGRVGQHTVIASVIRAKPDVGGNFVPLVFVANEQKEEVEAHGDAVVVSAGSLTPHPDHKHVRPISSTINFAMSDGSSVRFSISPRMLTSSDLLESKSFAVRLAAHALGLHPWYTRFESPISLSLPGGAPIVGSGTLEYFELN</sequence>